<name>A0ABN9QPA4_9DINO</name>
<sequence length="88" mass="9453">GSSASAGRPRAPGRPVPQARRAGPLPPTRRAPSRPPRRRTRRPAASGAQRRCGSACWSRPPRASQAAVSTSPGGGATWRPRTRPRRVW</sequence>
<organism evidence="2 3">
    <name type="scientific">Prorocentrum cordatum</name>
    <dbReference type="NCBI Taxonomy" id="2364126"/>
    <lineage>
        <taxon>Eukaryota</taxon>
        <taxon>Sar</taxon>
        <taxon>Alveolata</taxon>
        <taxon>Dinophyceae</taxon>
        <taxon>Prorocentrales</taxon>
        <taxon>Prorocentraceae</taxon>
        <taxon>Prorocentrum</taxon>
    </lineage>
</organism>
<keyword evidence="3" id="KW-1185">Reference proteome</keyword>
<gene>
    <name evidence="2" type="ORF">PCOR1329_LOCUS13728</name>
</gene>
<proteinExistence type="predicted"/>
<evidence type="ECO:0000313" key="3">
    <source>
        <dbReference type="Proteomes" id="UP001189429"/>
    </source>
</evidence>
<feature type="region of interest" description="Disordered" evidence="1">
    <location>
        <begin position="1"/>
        <end position="88"/>
    </location>
</feature>
<dbReference type="Proteomes" id="UP001189429">
    <property type="component" value="Unassembled WGS sequence"/>
</dbReference>
<feature type="compositionally biased region" description="Basic residues" evidence="1">
    <location>
        <begin position="31"/>
        <end position="42"/>
    </location>
</feature>
<dbReference type="EMBL" id="CAUYUJ010004070">
    <property type="protein sequence ID" value="CAK0808011.1"/>
    <property type="molecule type" value="Genomic_DNA"/>
</dbReference>
<feature type="non-terminal residue" evidence="2">
    <location>
        <position position="1"/>
    </location>
</feature>
<protein>
    <submittedName>
        <fullName evidence="2">Uncharacterized protein</fullName>
    </submittedName>
</protein>
<accession>A0ABN9QPA4</accession>
<evidence type="ECO:0000313" key="2">
    <source>
        <dbReference type="EMBL" id="CAK0808011.1"/>
    </source>
</evidence>
<comment type="caution">
    <text evidence="2">The sequence shown here is derived from an EMBL/GenBank/DDBJ whole genome shotgun (WGS) entry which is preliminary data.</text>
</comment>
<evidence type="ECO:0000256" key="1">
    <source>
        <dbReference type="SAM" id="MobiDB-lite"/>
    </source>
</evidence>
<feature type="non-terminal residue" evidence="2">
    <location>
        <position position="88"/>
    </location>
</feature>
<feature type="compositionally biased region" description="Low complexity" evidence="1">
    <location>
        <begin position="1"/>
        <end position="10"/>
    </location>
</feature>
<reference evidence="2" key="1">
    <citation type="submission" date="2023-10" db="EMBL/GenBank/DDBJ databases">
        <authorList>
            <person name="Chen Y."/>
            <person name="Shah S."/>
            <person name="Dougan E. K."/>
            <person name="Thang M."/>
            <person name="Chan C."/>
        </authorList>
    </citation>
    <scope>NUCLEOTIDE SEQUENCE [LARGE SCALE GENOMIC DNA]</scope>
</reference>